<reference evidence="1" key="1">
    <citation type="submission" date="2013-05" db="EMBL/GenBank/DDBJ databases">
        <title>Genome assembly of Cystobacter fuscus DSM 2262.</title>
        <authorList>
            <person name="Sharma G."/>
            <person name="Khatri I."/>
            <person name="Kaur C."/>
            <person name="Mayilraj S."/>
            <person name="Subramanian S."/>
        </authorList>
    </citation>
    <scope>NUCLEOTIDE SEQUENCE [LARGE SCALE GENOMIC DNA]</scope>
    <source>
        <strain evidence="1">DSM 2262</strain>
    </source>
</reference>
<organism evidence="1 2">
    <name type="scientific">Cystobacter fuscus (strain ATCC 25194 / DSM 2262 / NBRC 100088 / M29)</name>
    <dbReference type="NCBI Taxonomy" id="1242864"/>
    <lineage>
        <taxon>Bacteria</taxon>
        <taxon>Pseudomonadati</taxon>
        <taxon>Myxococcota</taxon>
        <taxon>Myxococcia</taxon>
        <taxon>Myxococcales</taxon>
        <taxon>Cystobacterineae</taxon>
        <taxon>Archangiaceae</taxon>
        <taxon>Cystobacter</taxon>
    </lineage>
</organism>
<protein>
    <recommendedName>
        <fullName evidence="3">DUF3396 domain-containing protein</fullName>
    </recommendedName>
</protein>
<dbReference type="OrthoDB" id="9179973at2"/>
<evidence type="ECO:0000313" key="1">
    <source>
        <dbReference type="EMBL" id="EPX61765.1"/>
    </source>
</evidence>
<keyword evidence="2" id="KW-1185">Reference proteome</keyword>
<evidence type="ECO:0000313" key="2">
    <source>
        <dbReference type="Proteomes" id="UP000011682"/>
    </source>
</evidence>
<name>S9PBH2_CYSF2</name>
<dbReference type="InterPro" id="IPR021815">
    <property type="entry name" value="TsiV"/>
</dbReference>
<dbReference type="eggNOG" id="ENOG50339VQ">
    <property type="taxonomic scope" value="Bacteria"/>
</dbReference>
<gene>
    <name evidence="1" type="ORF">D187_010384</name>
</gene>
<evidence type="ECO:0008006" key="3">
    <source>
        <dbReference type="Google" id="ProtNLM"/>
    </source>
</evidence>
<proteinExistence type="predicted"/>
<dbReference type="AlphaFoldDB" id="S9PBH2"/>
<comment type="caution">
    <text evidence="1">The sequence shown here is derived from an EMBL/GenBank/DDBJ whole genome shotgun (WGS) entry which is preliminary data.</text>
</comment>
<accession>S9PBH2</accession>
<dbReference type="EMBL" id="ANAH02000009">
    <property type="protein sequence ID" value="EPX61765.1"/>
    <property type="molecule type" value="Genomic_DNA"/>
</dbReference>
<sequence length="324" mass="36856">MSSAYPRIRHHEQGPDGDVLVRREVIRLVLHLPFNHDALALPIQRALDMYLDAVGTGPESFSEYSLGYEPAALHEDSWSNIRQMLSTSDEEYFLDDEADEQLRLMQMKNQFDRMVELSSEERGVTGYGFFYWARLPWRVPPKNQVSLVSFSWPTEDLEECGPGRMREEMMALAALLPYSSGHAGLAFSSPNLWGPSMKDIHEEALLYPGLDVTHGQRELGTRVDGVHWLNFLGPEVLSQVGGAEALRSRLHSPSTTVHSLEGGRVLVSLGPGPEAGDLHRGDTLPAYRELARVLEPWLYPFPEKSWRDCLPDTARRWWRRFLDE</sequence>
<dbReference type="Proteomes" id="UP000011682">
    <property type="component" value="Unassembled WGS sequence"/>
</dbReference>
<dbReference type="RefSeq" id="WP_002643443.1">
    <property type="nucleotide sequence ID" value="NZ_ANAH02000009.1"/>
</dbReference>
<dbReference type="Pfam" id="PF11876">
    <property type="entry name" value="TsiV"/>
    <property type="match status" value="1"/>
</dbReference>